<dbReference type="PROSITE" id="PS50109">
    <property type="entry name" value="HIS_KIN"/>
    <property type="match status" value="1"/>
</dbReference>
<evidence type="ECO:0000256" key="10">
    <source>
        <dbReference type="SAM" id="Phobius"/>
    </source>
</evidence>
<dbReference type="InterPro" id="IPR003660">
    <property type="entry name" value="HAMP_dom"/>
</dbReference>
<keyword evidence="10" id="KW-0472">Membrane</keyword>
<dbReference type="EMBL" id="WSRP01000002">
    <property type="protein sequence ID" value="MVX55807.1"/>
    <property type="molecule type" value="Genomic_DNA"/>
</dbReference>
<keyword evidence="7" id="KW-0418">Kinase</keyword>
<dbReference type="PRINTS" id="PR00344">
    <property type="entry name" value="BCTRLSENSOR"/>
</dbReference>
<comment type="subcellular location">
    <subcellularLocation>
        <location evidence="2">Membrane</location>
    </subcellularLocation>
</comment>
<keyword evidence="6" id="KW-0547">Nucleotide-binding</keyword>
<dbReference type="SMART" id="SM00304">
    <property type="entry name" value="HAMP"/>
    <property type="match status" value="1"/>
</dbReference>
<dbReference type="SMART" id="SM00091">
    <property type="entry name" value="PAS"/>
    <property type="match status" value="1"/>
</dbReference>
<dbReference type="SUPFAM" id="SSF55874">
    <property type="entry name" value="ATPase domain of HSP90 chaperone/DNA topoisomerase II/histidine kinase"/>
    <property type="match status" value="1"/>
</dbReference>
<keyword evidence="4" id="KW-0597">Phosphoprotein</keyword>
<name>A0A6L6YE99_9BURK</name>
<dbReference type="InterPro" id="IPR035965">
    <property type="entry name" value="PAS-like_dom_sf"/>
</dbReference>
<dbReference type="InterPro" id="IPR005467">
    <property type="entry name" value="His_kinase_dom"/>
</dbReference>
<dbReference type="InterPro" id="IPR036097">
    <property type="entry name" value="HisK_dim/P_sf"/>
</dbReference>
<organism evidence="14 15">
    <name type="scientific">Parasutterella muris</name>
    <dbReference type="NCBI Taxonomy" id="2565572"/>
    <lineage>
        <taxon>Bacteria</taxon>
        <taxon>Pseudomonadati</taxon>
        <taxon>Pseudomonadota</taxon>
        <taxon>Betaproteobacteria</taxon>
        <taxon>Burkholderiales</taxon>
        <taxon>Sutterellaceae</taxon>
        <taxon>Parasutterella</taxon>
    </lineage>
</organism>
<evidence type="ECO:0000256" key="9">
    <source>
        <dbReference type="ARBA" id="ARBA00023012"/>
    </source>
</evidence>
<reference evidence="14 15" key="1">
    <citation type="submission" date="2019-12" db="EMBL/GenBank/DDBJ databases">
        <title>Microbes associate with the intestines of laboratory mice.</title>
        <authorList>
            <person name="Navarre W."/>
            <person name="Wong E."/>
        </authorList>
    </citation>
    <scope>NUCLEOTIDE SEQUENCE [LARGE SCALE GENOMIC DNA]</scope>
    <source>
        <strain evidence="14 15">NM82_D38</strain>
    </source>
</reference>
<accession>A0A6L6YE99</accession>
<dbReference type="Pfam" id="PF02518">
    <property type="entry name" value="HATPase_c"/>
    <property type="match status" value="1"/>
</dbReference>
<dbReference type="PANTHER" id="PTHR43065:SF10">
    <property type="entry name" value="PEROXIDE STRESS-ACTIVATED HISTIDINE KINASE MAK3"/>
    <property type="match status" value="1"/>
</dbReference>
<dbReference type="SUPFAM" id="SSF55785">
    <property type="entry name" value="PYP-like sensor domain (PAS domain)"/>
    <property type="match status" value="1"/>
</dbReference>
<evidence type="ECO:0000313" key="14">
    <source>
        <dbReference type="EMBL" id="MVX55807.1"/>
    </source>
</evidence>
<comment type="caution">
    <text evidence="14">The sequence shown here is derived from an EMBL/GenBank/DDBJ whole genome shotgun (WGS) entry which is preliminary data.</text>
</comment>
<dbReference type="InterPro" id="IPR003661">
    <property type="entry name" value="HisK_dim/P_dom"/>
</dbReference>
<evidence type="ECO:0000256" key="8">
    <source>
        <dbReference type="ARBA" id="ARBA00022840"/>
    </source>
</evidence>
<dbReference type="GO" id="GO:0000155">
    <property type="term" value="F:phosphorelay sensor kinase activity"/>
    <property type="evidence" value="ECO:0007669"/>
    <property type="project" value="InterPro"/>
</dbReference>
<comment type="catalytic activity">
    <reaction evidence="1">
        <text>ATP + protein L-histidine = ADP + protein N-phospho-L-histidine.</text>
        <dbReference type="EC" id="2.7.13.3"/>
    </reaction>
</comment>
<feature type="transmembrane region" description="Helical" evidence="10">
    <location>
        <begin position="298"/>
        <end position="322"/>
    </location>
</feature>
<dbReference type="SMART" id="SM00387">
    <property type="entry name" value="HATPase_c"/>
    <property type="match status" value="1"/>
</dbReference>
<dbReference type="CDD" id="cd00082">
    <property type="entry name" value="HisKA"/>
    <property type="match status" value="1"/>
</dbReference>
<feature type="domain" description="Histidine kinase" evidence="11">
    <location>
        <begin position="517"/>
        <end position="740"/>
    </location>
</feature>
<evidence type="ECO:0000259" key="11">
    <source>
        <dbReference type="PROSITE" id="PS50109"/>
    </source>
</evidence>
<dbReference type="Gene3D" id="3.30.565.10">
    <property type="entry name" value="Histidine kinase-like ATPase, C-terminal domain"/>
    <property type="match status" value="1"/>
</dbReference>
<dbReference type="Pfam" id="PF00672">
    <property type="entry name" value="HAMP"/>
    <property type="match status" value="1"/>
</dbReference>
<evidence type="ECO:0000256" key="6">
    <source>
        <dbReference type="ARBA" id="ARBA00022741"/>
    </source>
</evidence>
<keyword evidence="9" id="KW-0902">Two-component regulatory system</keyword>
<keyword evidence="10" id="KW-1133">Transmembrane helix</keyword>
<proteinExistence type="predicted"/>
<dbReference type="InterPro" id="IPR036890">
    <property type="entry name" value="HATPase_C_sf"/>
</dbReference>
<dbReference type="CDD" id="cd00130">
    <property type="entry name" value="PAS"/>
    <property type="match status" value="1"/>
</dbReference>
<evidence type="ECO:0000256" key="7">
    <source>
        <dbReference type="ARBA" id="ARBA00022777"/>
    </source>
</evidence>
<dbReference type="Pfam" id="PF00512">
    <property type="entry name" value="HisKA"/>
    <property type="match status" value="1"/>
</dbReference>
<dbReference type="InterPro" id="IPR004358">
    <property type="entry name" value="Sig_transdc_His_kin-like_C"/>
</dbReference>
<evidence type="ECO:0000259" key="12">
    <source>
        <dbReference type="PROSITE" id="PS50112"/>
    </source>
</evidence>
<keyword evidence="5" id="KW-0808">Transferase</keyword>
<dbReference type="Gene3D" id="6.10.340.10">
    <property type="match status" value="1"/>
</dbReference>
<evidence type="ECO:0000256" key="5">
    <source>
        <dbReference type="ARBA" id="ARBA00022679"/>
    </source>
</evidence>
<dbReference type="AlphaFoldDB" id="A0A6L6YE99"/>
<dbReference type="InterPro" id="IPR013656">
    <property type="entry name" value="PAS_4"/>
</dbReference>
<dbReference type="Gene3D" id="1.10.287.130">
    <property type="match status" value="1"/>
</dbReference>
<keyword evidence="10" id="KW-0812">Transmembrane</keyword>
<dbReference type="SMART" id="SM00388">
    <property type="entry name" value="HisKA"/>
    <property type="match status" value="1"/>
</dbReference>
<sequence length="742" mass="81732">MSKYLRLALLALIGLSCVLLFLLVSASQNTVFFEKYYTVLLYINTFVMLVFMGMVGALLYQLYRNAKRKKYGVKILSKFALALGLTGVLPGILIFAVSVQFLHHSVDSWFDVRVERALDSGLTLGREVLENFQSNVLVKARKISAEIAETPPSGWLAVLDAAREREGVQEAVLITSSGNLLAVSGSSFGKLVPTVPSNRVLQAARTHGFWQTIDDNNPGLQRAQVVIPIPTADGSISLALRSQKDIFMLDAPSSGRESVFLELIDNVPPSLASNAETLMNGYRDYQEMVLARSGLRNIYSISLTLVLLLSMFGAIAISVIMANRISKPLMLLLEGIRRVGAGQYEQLPEVRTNDEVGELARSFNTMTGQLAQAREDLESRSEELGQAKEYLERILAKMSSGVIVLSSHSQLISANSAASRILGINLTECLGALLKDIMPAFASVVSEKLALCTEENSDISIQCEYQRPDKLQEKLNIFARATRLTLGEDKGYLLVFDDVTALAAAQRTEAWGEVARRLAHEIKNPLTPIQLAAERLEMKLKDKVQGRDQEILERATKTIVSQVTAMKQMVNDFRLYAKIGAPHYDRLDLTVFIEEVAHFYQAAGIRVQLALQEPMPAIEGDANQLRQVFHNLFSNAMEALPSKEQLVVSIRTSVIRNETSGEAEGVSLEVSDNGPGFTKQILEHAFEPYVTTKSSGTGLGLAMIKKIVDEHGASVTAVNLTDEKGEVRGAALFFVFRRLWTV</sequence>
<evidence type="ECO:0000256" key="2">
    <source>
        <dbReference type="ARBA" id="ARBA00004370"/>
    </source>
</evidence>
<gene>
    <name evidence="14" type="ORF">E5987_01115</name>
</gene>
<dbReference type="PROSITE" id="PS50112">
    <property type="entry name" value="PAS"/>
    <property type="match status" value="1"/>
</dbReference>
<keyword evidence="8" id="KW-0067">ATP-binding</keyword>
<dbReference type="GO" id="GO:0016020">
    <property type="term" value="C:membrane"/>
    <property type="evidence" value="ECO:0007669"/>
    <property type="project" value="UniProtKB-SubCell"/>
</dbReference>
<evidence type="ECO:0000256" key="3">
    <source>
        <dbReference type="ARBA" id="ARBA00012438"/>
    </source>
</evidence>
<feature type="transmembrane region" description="Helical" evidence="10">
    <location>
        <begin position="36"/>
        <end position="60"/>
    </location>
</feature>
<dbReference type="PROSITE" id="PS51257">
    <property type="entry name" value="PROKAR_LIPOPROTEIN"/>
    <property type="match status" value="1"/>
</dbReference>
<dbReference type="SUPFAM" id="SSF47384">
    <property type="entry name" value="Homodimeric domain of signal transducing histidine kinase"/>
    <property type="match status" value="1"/>
</dbReference>
<protein>
    <recommendedName>
        <fullName evidence="3">histidine kinase</fullName>
        <ecNumber evidence="3">2.7.13.3</ecNumber>
    </recommendedName>
</protein>
<dbReference type="InterPro" id="IPR017232">
    <property type="entry name" value="NtrY"/>
</dbReference>
<dbReference type="Gene3D" id="3.30.450.20">
    <property type="entry name" value="PAS domain"/>
    <property type="match status" value="1"/>
</dbReference>
<dbReference type="InterPro" id="IPR003594">
    <property type="entry name" value="HATPase_dom"/>
</dbReference>
<feature type="domain" description="HAMP" evidence="13">
    <location>
        <begin position="323"/>
        <end position="375"/>
    </location>
</feature>
<evidence type="ECO:0000313" key="15">
    <source>
        <dbReference type="Proteomes" id="UP000472580"/>
    </source>
</evidence>
<dbReference type="PANTHER" id="PTHR43065">
    <property type="entry name" value="SENSOR HISTIDINE KINASE"/>
    <property type="match status" value="1"/>
</dbReference>
<dbReference type="PROSITE" id="PS50885">
    <property type="entry name" value="HAMP"/>
    <property type="match status" value="1"/>
</dbReference>
<dbReference type="EC" id="2.7.13.3" evidence="3"/>
<dbReference type="GO" id="GO:0005524">
    <property type="term" value="F:ATP binding"/>
    <property type="evidence" value="ECO:0007669"/>
    <property type="project" value="UniProtKB-KW"/>
</dbReference>
<dbReference type="RefSeq" id="WP_160334239.1">
    <property type="nucleotide sequence ID" value="NZ_CALPCR010000015.1"/>
</dbReference>
<evidence type="ECO:0000256" key="1">
    <source>
        <dbReference type="ARBA" id="ARBA00000085"/>
    </source>
</evidence>
<dbReference type="SUPFAM" id="SSF158472">
    <property type="entry name" value="HAMP domain-like"/>
    <property type="match status" value="1"/>
</dbReference>
<feature type="domain" description="PAS" evidence="12">
    <location>
        <begin position="387"/>
        <end position="431"/>
    </location>
</feature>
<feature type="transmembrane region" description="Helical" evidence="10">
    <location>
        <begin position="80"/>
        <end position="102"/>
    </location>
</feature>
<evidence type="ECO:0000256" key="4">
    <source>
        <dbReference type="ARBA" id="ARBA00022553"/>
    </source>
</evidence>
<dbReference type="OrthoDB" id="9815750at2"/>
<keyword evidence="15" id="KW-1185">Reference proteome</keyword>
<dbReference type="InterPro" id="IPR000014">
    <property type="entry name" value="PAS"/>
</dbReference>
<dbReference type="Pfam" id="PF08448">
    <property type="entry name" value="PAS_4"/>
    <property type="match status" value="1"/>
</dbReference>
<dbReference type="PIRSF" id="PIRSF037532">
    <property type="entry name" value="STHK_NtrY"/>
    <property type="match status" value="1"/>
</dbReference>
<evidence type="ECO:0000259" key="13">
    <source>
        <dbReference type="PROSITE" id="PS50885"/>
    </source>
</evidence>
<dbReference type="CDD" id="cd06225">
    <property type="entry name" value="HAMP"/>
    <property type="match status" value="1"/>
</dbReference>
<dbReference type="Proteomes" id="UP000472580">
    <property type="component" value="Unassembled WGS sequence"/>
</dbReference>